<proteinExistence type="predicted"/>
<evidence type="ECO:0000313" key="2">
    <source>
        <dbReference type="Proteomes" id="UP000499080"/>
    </source>
</evidence>
<gene>
    <name evidence="1" type="ORF">AVEN_157198_1</name>
</gene>
<organism evidence="1 2">
    <name type="scientific">Araneus ventricosus</name>
    <name type="common">Orbweaver spider</name>
    <name type="synonym">Epeira ventricosa</name>
    <dbReference type="NCBI Taxonomy" id="182803"/>
    <lineage>
        <taxon>Eukaryota</taxon>
        <taxon>Metazoa</taxon>
        <taxon>Ecdysozoa</taxon>
        <taxon>Arthropoda</taxon>
        <taxon>Chelicerata</taxon>
        <taxon>Arachnida</taxon>
        <taxon>Araneae</taxon>
        <taxon>Araneomorphae</taxon>
        <taxon>Entelegynae</taxon>
        <taxon>Araneoidea</taxon>
        <taxon>Araneidae</taxon>
        <taxon>Araneus</taxon>
    </lineage>
</organism>
<comment type="caution">
    <text evidence="1">The sequence shown here is derived from an EMBL/GenBank/DDBJ whole genome shotgun (WGS) entry which is preliminary data.</text>
</comment>
<dbReference type="Proteomes" id="UP000499080">
    <property type="component" value="Unassembled WGS sequence"/>
</dbReference>
<protein>
    <submittedName>
        <fullName evidence="1">Uncharacterized protein</fullName>
    </submittedName>
</protein>
<reference evidence="1 2" key="1">
    <citation type="journal article" date="2019" name="Sci. Rep.">
        <title>Orb-weaving spider Araneus ventricosus genome elucidates the spidroin gene catalogue.</title>
        <authorList>
            <person name="Kono N."/>
            <person name="Nakamura H."/>
            <person name="Ohtoshi R."/>
            <person name="Moran D.A.P."/>
            <person name="Shinohara A."/>
            <person name="Yoshida Y."/>
            <person name="Fujiwara M."/>
            <person name="Mori M."/>
            <person name="Tomita M."/>
            <person name="Arakawa K."/>
        </authorList>
    </citation>
    <scope>NUCLEOTIDE SEQUENCE [LARGE SCALE GENOMIC DNA]</scope>
</reference>
<dbReference type="AlphaFoldDB" id="A0A4Y2EHY7"/>
<keyword evidence="2" id="KW-1185">Reference proteome</keyword>
<evidence type="ECO:0000313" key="1">
    <source>
        <dbReference type="EMBL" id="GBM27495.1"/>
    </source>
</evidence>
<sequence>MLVEVSNKIYSYKLIEVNYNIINFDFESRINEWEVQKLVGEHLEKEDEKMIYTDDLKIDDKVDGCSFVSFAKWKEFGDIIYRLSFNYSVFMAEVMAIKLAVEYMYLL</sequence>
<name>A0A4Y2EHY7_ARAVE</name>
<dbReference type="EMBL" id="BGPR01000587">
    <property type="protein sequence ID" value="GBM27495.1"/>
    <property type="molecule type" value="Genomic_DNA"/>
</dbReference>
<accession>A0A4Y2EHY7</accession>